<feature type="compositionally biased region" description="Low complexity" evidence="5">
    <location>
        <begin position="68"/>
        <end position="80"/>
    </location>
</feature>
<feature type="region of interest" description="Disordered" evidence="5">
    <location>
        <begin position="47"/>
        <end position="88"/>
    </location>
</feature>
<evidence type="ECO:0000256" key="3">
    <source>
        <dbReference type="ARBA" id="ARBA00023163"/>
    </source>
</evidence>
<comment type="subcellular location">
    <subcellularLocation>
        <location evidence="1">Nucleus</location>
    </subcellularLocation>
</comment>
<dbReference type="PANTHER" id="PTHR33572">
    <property type="entry name" value="SPORE DEVELOPMENT REGULATOR VOSA"/>
    <property type="match status" value="1"/>
</dbReference>
<evidence type="ECO:0000256" key="4">
    <source>
        <dbReference type="ARBA" id="ARBA00023242"/>
    </source>
</evidence>
<dbReference type="InterPro" id="IPR037525">
    <property type="entry name" value="Velvet_dom"/>
</dbReference>
<evidence type="ECO:0000256" key="5">
    <source>
        <dbReference type="SAM" id="MobiDB-lite"/>
    </source>
</evidence>
<accession>A0A397T6Y2</accession>
<sequence length="449" mass="52243">MIDKYFPNYQHPFPSSTNDPVQNNIPSSTSSIKTYYFDNFRSYHPPPNNIDIPSLNNLPSPPPPSNPPSTNNNYPPHSSPLSINYQNNNKIPFSSDNNYYLNNPFPSTLNKDSQNNDYLPSIGNIDNYQRNYYLSPLSKNHDLLSRNNHYHHSLKNDFQINNYPRSINYQRNNYHPSFSKYRLHNYYHPIYPNYGQMFLPAYKLPPPRIYRRRVDNELYDQTLQYATKDIMNAPMEPGTPKLNYKLEVVQQPIRARMCGFGEKDRRPISPLPFLRLKINDEKGPIDIHKIDPGFFVVYASIFVNKSDQEAMLVKHPSSMPGNPVCVNNLVGEKTAQGKRLFDMQGNEDIWFIFRDLSVRAEGEFYMKFTLMHIGWQGLINTSKIPFKTLVSTCSDPFIVYTAKRFPGMIESTPLTRYFVLQGNKIPIRRDPAKRFLNELDNEILEGDDN</sequence>
<proteinExistence type="predicted"/>
<keyword evidence="3" id="KW-0804">Transcription</keyword>
<reference evidence="7 8" key="1">
    <citation type="submission" date="2018-06" db="EMBL/GenBank/DDBJ databases">
        <title>Comparative genomics reveals the genomic features of Rhizophagus irregularis, R. cerebriforme, R. diaphanum and Gigaspora rosea, and their symbiotic lifestyle signature.</title>
        <authorList>
            <person name="Morin E."/>
            <person name="San Clemente H."/>
            <person name="Chen E.C.H."/>
            <person name="De La Providencia I."/>
            <person name="Hainaut M."/>
            <person name="Kuo A."/>
            <person name="Kohler A."/>
            <person name="Murat C."/>
            <person name="Tang N."/>
            <person name="Roy S."/>
            <person name="Loubradou J."/>
            <person name="Henrissat B."/>
            <person name="Grigoriev I.V."/>
            <person name="Corradi N."/>
            <person name="Roux C."/>
            <person name="Martin F.M."/>
        </authorList>
    </citation>
    <scope>NUCLEOTIDE SEQUENCE [LARGE SCALE GENOMIC DNA]</scope>
    <source>
        <strain evidence="7 8">DAOM 227022</strain>
    </source>
</reference>
<feature type="domain" description="Velvet" evidence="6">
    <location>
        <begin position="239"/>
        <end position="428"/>
    </location>
</feature>
<name>A0A397T6Y2_9GLOM</name>
<keyword evidence="8" id="KW-1185">Reference proteome</keyword>
<gene>
    <name evidence="7" type="ORF">C1645_804550</name>
</gene>
<keyword evidence="2" id="KW-0805">Transcription regulation</keyword>
<evidence type="ECO:0000313" key="8">
    <source>
        <dbReference type="Proteomes" id="UP000265703"/>
    </source>
</evidence>
<keyword evidence="4" id="KW-0539">Nucleus</keyword>
<evidence type="ECO:0000313" key="7">
    <source>
        <dbReference type="EMBL" id="RIA92646.1"/>
    </source>
</evidence>
<dbReference type="Proteomes" id="UP000265703">
    <property type="component" value="Unassembled WGS sequence"/>
</dbReference>
<organism evidence="7 8">
    <name type="scientific">Glomus cerebriforme</name>
    <dbReference type="NCBI Taxonomy" id="658196"/>
    <lineage>
        <taxon>Eukaryota</taxon>
        <taxon>Fungi</taxon>
        <taxon>Fungi incertae sedis</taxon>
        <taxon>Mucoromycota</taxon>
        <taxon>Glomeromycotina</taxon>
        <taxon>Glomeromycetes</taxon>
        <taxon>Glomerales</taxon>
        <taxon>Glomeraceae</taxon>
        <taxon>Glomus</taxon>
    </lineage>
</organism>
<dbReference type="OrthoDB" id="3056235at2759"/>
<dbReference type="InterPro" id="IPR021740">
    <property type="entry name" value="Velvet"/>
</dbReference>
<protein>
    <submittedName>
        <fullName evidence="7">Velvet factor-domain-containing protein</fullName>
    </submittedName>
</protein>
<comment type="caution">
    <text evidence="7">The sequence shown here is derived from an EMBL/GenBank/DDBJ whole genome shotgun (WGS) entry which is preliminary data.</text>
</comment>
<dbReference type="InterPro" id="IPR038491">
    <property type="entry name" value="Velvet_dom_sf"/>
</dbReference>
<evidence type="ECO:0000259" key="6">
    <source>
        <dbReference type="PROSITE" id="PS51821"/>
    </source>
</evidence>
<dbReference type="EMBL" id="QKYT01000122">
    <property type="protein sequence ID" value="RIA92646.1"/>
    <property type="molecule type" value="Genomic_DNA"/>
</dbReference>
<dbReference type="PANTHER" id="PTHR33572:SF3">
    <property type="entry name" value="VELVET COMPLEX SUBUNIT B"/>
    <property type="match status" value="1"/>
</dbReference>
<dbReference type="AlphaFoldDB" id="A0A397T6Y2"/>
<dbReference type="GO" id="GO:0005634">
    <property type="term" value="C:nucleus"/>
    <property type="evidence" value="ECO:0007669"/>
    <property type="project" value="UniProtKB-SubCell"/>
</dbReference>
<dbReference type="Gene3D" id="2.60.40.3960">
    <property type="entry name" value="Velvet domain"/>
    <property type="match status" value="1"/>
</dbReference>
<dbReference type="PROSITE" id="PS51821">
    <property type="entry name" value="VELVET"/>
    <property type="match status" value="1"/>
</dbReference>
<evidence type="ECO:0000256" key="1">
    <source>
        <dbReference type="ARBA" id="ARBA00004123"/>
    </source>
</evidence>
<dbReference type="Pfam" id="PF11754">
    <property type="entry name" value="Velvet"/>
    <property type="match status" value="2"/>
</dbReference>
<evidence type="ECO:0000256" key="2">
    <source>
        <dbReference type="ARBA" id="ARBA00023015"/>
    </source>
</evidence>